<accession>A0A2K1IXS1</accession>
<comment type="cofactor">
    <cofactor evidence="14">
        <name>Mg(2+)</name>
        <dbReference type="ChEBI" id="CHEBI:18420"/>
    </cofactor>
</comment>
<keyword evidence="3 15" id="KW-0812">Transmembrane</keyword>
<feature type="binding site" evidence="13">
    <location>
        <position position="891"/>
    </location>
    <ligand>
        <name>ATP</name>
        <dbReference type="ChEBI" id="CHEBI:30616"/>
    </ligand>
</feature>
<dbReference type="EC" id="7.6.2.1" evidence="15"/>
<dbReference type="SUPFAM" id="SSF56784">
    <property type="entry name" value="HAD-like"/>
    <property type="match status" value="1"/>
</dbReference>
<feature type="transmembrane region" description="Helical" evidence="15">
    <location>
        <begin position="1101"/>
        <end position="1120"/>
    </location>
</feature>
<dbReference type="EnsemblPlants" id="Pp3c19_8640V3.1">
    <property type="protein sequence ID" value="Pp3c19_8640V3.1"/>
    <property type="gene ID" value="Pp3c19_8640"/>
</dbReference>
<dbReference type="PANTHER" id="PTHR24092">
    <property type="entry name" value="PROBABLE PHOSPHOLIPID-TRANSPORTING ATPASE"/>
    <property type="match status" value="1"/>
</dbReference>
<dbReference type="SUPFAM" id="SSF81653">
    <property type="entry name" value="Calcium ATPase, transduction domain A"/>
    <property type="match status" value="1"/>
</dbReference>
<proteinExistence type="inferred from homology"/>
<dbReference type="SFLD" id="SFLDF00027">
    <property type="entry name" value="p-type_atpase"/>
    <property type="match status" value="1"/>
</dbReference>
<evidence type="ECO:0000256" key="4">
    <source>
        <dbReference type="ARBA" id="ARBA00022723"/>
    </source>
</evidence>
<evidence type="ECO:0000256" key="1">
    <source>
        <dbReference type="ARBA" id="ARBA00004141"/>
    </source>
</evidence>
<evidence type="ECO:0000256" key="9">
    <source>
        <dbReference type="ARBA" id="ARBA00022989"/>
    </source>
</evidence>
<dbReference type="InterPro" id="IPR006539">
    <property type="entry name" value="P-type_ATPase_IV"/>
</dbReference>
<feature type="binding site" evidence="14">
    <location>
        <position position="397"/>
    </location>
    <ligand>
        <name>Mg(2+)</name>
        <dbReference type="ChEBI" id="CHEBI:18420"/>
    </ligand>
</feature>
<keyword evidence="8 15" id="KW-1278">Translocase</keyword>
<dbReference type="GO" id="GO:0005524">
    <property type="term" value="F:ATP binding"/>
    <property type="evidence" value="ECO:0007669"/>
    <property type="project" value="UniProtKB-UniRule"/>
</dbReference>
<dbReference type="SUPFAM" id="SSF81660">
    <property type="entry name" value="Metal cation-transporting ATPase, ATP-binding domain N"/>
    <property type="match status" value="1"/>
</dbReference>
<dbReference type="Gene3D" id="3.40.50.1000">
    <property type="entry name" value="HAD superfamily/HAD-like"/>
    <property type="match status" value="1"/>
</dbReference>
<keyword evidence="10 15" id="KW-0472">Membrane</keyword>
<evidence type="ECO:0000256" key="12">
    <source>
        <dbReference type="PIRSR" id="PIRSR606539-1"/>
    </source>
</evidence>
<dbReference type="Pfam" id="PF13246">
    <property type="entry name" value="Cation_ATPase"/>
    <property type="match status" value="1"/>
</dbReference>
<keyword evidence="9 15" id="KW-1133">Transmembrane helix</keyword>
<dbReference type="Proteomes" id="UP000006727">
    <property type="component" value="Chromosome 19"/>
</dbReference>
<keyword evidence="6 13" id="KW-0067">ATP-binding</keyword>
<evidence type="ECO:0000256" key="11">
    <source>
        <dbReference type="ARBA" id="ARBA00034036"/>
    </source>
</evidence>
<feature type="binding site" evidence="13">
    <location>
        <position position="609"/>
    </location>
    <ligand>
        <name>ATP</name>
        <dbReference type="ChEBI" id="CHEBI:30616"/>
    </ligand>
</feature>
<dbReference type="PaxDb" id="3218-PP1S175_49V6.1"/>
<evidence type="ECO:0000256" key="6">
    <source>
        <dbReference type="ARBA" id="ARBA00022840"/>
    </source>
</evidence>
<feature type="binding site" evidence="13">
    <location>
        <position position="643"/>
    </location>
    <ligand>
        <name>ATP</name>
        <dbReference type="ChEBI" id="CHEBI:30616"/>
    </ligand>
</feature>
<feature type="binding site" evidence="13">
    <location>
        <position position="726"/>
    </location>
    <ligand>
        <name>ATP</name>
        <dbReference type="ChEBI" id="CHEBI:30616"/>
    </ligand>
</feature>
<dbReference type="NCBIfam" id="TIGR01494">
    <property type="entry name" value="ATPase_P-type"/>
    <property type="match status" value="1"/>
</dbReference>
<feature type="transmembrane region" description="Helical" evidence="15">
    <location>
        <begin position="1166"/>
        <end position="1185"/>
    </location>
</feature>
<evidence type="ECO:0000256" key="5">
    <source>
        <dbReference type="ARBA" id="ARBA00022741"/>
    </source>
</evidence>
<reference evidence="17 19" key="2">
    <citation type="journal article" date="2018" name="Plant J.">
        <title>The Physcomitrella patens chromosome-scale assembly reveals moss genome structure and evolution.</title>
        <authorList>
            <person name="Lang D."/>
            <person name="Ullrich K.K."/>
            <person name="Murat F."/>
            <person name="Fuchs J."/>
            <person name="Jenkins J."/>
            <person name="Haas F.B."/>
            <person name="Piednoel M."/>
            <person name="Gundlach H."/>
            <person name="Van Bel M."/>
            <person name="Meyberg R."/>
            <person name="Vives C."/>
            <person name="Morata J."/>
            <person name="Symeonidi A."/>
            <person name="Hiss M."/>
            <person name="Muchero W."/>
            <person name="Kamisugi Y."/>
            <person name="Saleh O."/>
            <person name="Blanc G."/>
            <person name="Decker E.L."/>
            <person name="van Gessel N."/>
            <person name="Grimwood J."/>
            <person name="Hayes R.D."/>
            <person name="Graham S.W."/>
            <person name="Gunter L.E."/>
            <person name="McDaniel S.F."/>
            <person name="Hoernstein S.N.W."/>
            <person name="Larsson A."/>
            <person name="Li F.W."/>
            <person name="Perroud P.F."/>
            <person name="Phillips J."/>
            <person name="Ranjan P."/>
            <person name="Rokshar D.S."/>
            <person name="Rothfels C.J."/>
            <person name="Schneider L."/>
            <person name="Shu S."/>
            <person name="Stevenson D.W."/>
            <person name="Thummler F."/>
            <person name="Tillich M."/>
            <person name="Villarreal Aguilar J.C."/>
            <person name="Widiez T."/>
            <person name="Wong G.K."/>
            <person name="Wymore A."/>
            <person name="Zhang Y."/>
            <person name="Zimmer A.D."/>
            <person name="Quatrano R.S."/>
            <person name="Mayer K.F.X."/>
            <person name="Goodstein D."/>
            <person name="Casacuberta J.M."/>
            <person name="Vandepoele K."/>
            <person name="Reski R."/>
            <person name="Cuming A.C."/>
            <person name="Tuskan G.A."/>
            <person name="Maumus F."/>
            <person name="Salse J."/>
            <person name="Schmutz J."/>
            <person name="Rensing S.A."/>
        </authorList>
    </citation>
    <scope>NUCLEOTIDE SEQUENCE [LARGE SCALE GENOMIC DNA]</scope>
    <source>
        <strain evidence="18 19">cv. Gransden 2004</strain>
    </source>
</reference>
<evidence type="ECO:0000313" key="17">
    <source>
        <dbReference type="EMBL" id="PNR34068.1"/>
    </source>
</evidence>
<dbReference type="Gene3D" id="3.40.1110.10">
    <property type="entry name" value="Calcium-transporting ATPase, cytoplasmic domain N"/>
    <property type="match status" value="1"/>
</dbReference>
<dbReference type="GO" id="GO:0000287">
    <property type="term" value="F:magnesium ion binding"/>
    <property type="evidence" value="ECO:0007669"/>
    <property type="project" value="UniProtKB-UniRule"/>
</dbReference>
<dbReference type="InterPro" id="IPR023214">
    <property type="entry name" value="HAD_sf"/>
</dbReference>
<dbReference type="SUPFAM" id="SSF81665">
    <property type="entry name" value="Calcium ATPase, transmembrane domain M"/>
    <property type="match status" value="1"/>
</dbReference>
<dbReference type="NCBIfam" id="TIGR01652">
    <property type="entry name" value="ATPase-Plipid"/>
    <property type="match status" value="1"/>
</dbReference>
<reference evidence="18" key="3">
    <citation type="submission" date="2020-12" db="UniProtKB">
        <authorList>
            <consortium name="EnsemblPlants"/>
        </authorList>
    </citation>
    <scope>IDENTIFICATION</scope>
</reference>
<dbReference type="EMBL" id="ABEU02000019">
    <property type="protein sequence ID" value="PNR34068.1"/>
    <property type="molecule type" value="Genomic_DNA"/>
</dbReference>
<dbReference type="GO" id="GO:0045332">
    <property type="term" value="P:phospholipid translocation"/>
    <property type="evidence" value="ECO:0000318"/>
    <property type="project" value="GO_Central"/>
</dbReference>
<evidence type="ECO:0000256" key="10">
    <source>
        <dbReference type="ARBA" id="ARBA00023136"/>
    </source>
</evidence>
<feature type="binding site" evidence="14">
    <location>
        <position position="395"/>
    </location>
    <ligand>
        <name>Mg(2+)</name>
        <dbReference type="ChEBI" id="CHEBI:18420"/>
    </ligand>
</feature>
<feature type="binding site" evidence="13">
    <location>
        <position position="922"/>
    </location>
    <ligand>
        <name>ATP</name>
        <dbReference type="ChEBI" id="CHEBI:30616"/>
    </ligand>
</feature>
<dbReference type="Pfam" id="PF16212">
    <property type="entry name" value="PhoLip_ATPase_C"/>
    <property type="match status" value="1"/>
</dbReference>
<feature type="binding site" evidence="13">
    <location>
        <position position="923"/>
    </location>
    <ligand>
        <name>ATP</name>
        <dbReference type="ChEBI" id="CHEBI:30616"/>
    </ligand>
</feature>
<feature type="binding site" evidence="13">
    <location>
        <position position="897"/>
    </location>
    <ligand>
        <name>ATP</name>
        <dbReference type="ChEBI" id="CHEBI:30616"/>
    </ligand>
</feature>
<name>A0A2K1IXS1_PHYPA</name>
<feature type="active site" description="4-aspartylphosphate intermediate" evidence="12">
    <location>
        <position position="395"/>
    </location>
</feature>
<dbReference type="InterPro" id="IPR001757">
    <property type="entry name" value="P_typ_ATPase"/>
</dbReference>
<keyword evidence="4 14" id="KW-0479">Metal-binding</keyword>
<dbReference type="InterPro" id="IPR018303">
    <property type="entry name" value="ATPase_P-typ_P_site"/>
</dbReference>
<feature type="transmembrane region" description="Helical" evidence="15">
    <location>
        <begin position="1060"/>
        <end position="1081"/>
    </location>
</feature>
<feature type="binding site" evidence="14">
    <location>
        <position position="923"/>
    </location>
    <ligand>
        <name>Mg(2+)</name>
        <dbReference type="ChEBI" id="CHEBI:18420"/>
    </ligand>
</feature>
<dbReference type="PROSITE" id="PS00154">
    <property type="entry name" value="ATPASE_E1_E2"/>
    <property type="match status" value="1"/>
</dbReference>
<evidence type="ECO:0000313" key="19">
    <source>
        <dbReference type="Proteomes" id="UP000006727"/>
    </source>
</evidence>
<evidence type="ECO:0000256" key="13">
    <source>
        <dbReference type="PIRSR" id="PIRSR606539-2"/>
    </source>
</evidence>
<feature type="transmembrane region" description="Helical" evidence="15">
    <location>
        <begin position="75"/>
        <end position="92"/>
    </location>
</feature>
<evidence type="ECO:0000256" key="8">
    <source>
        <dbReference type="ARBA" id="ARBA00022967"/>
    </source>
</evidence>
<dbReference type="InterPro" id="IPR032630">
    <property type="entry name" value="P_typ_ATPase_c"/>
</dbReference>
<dbReference type="STRING" id="3218.A0A2K1IXS1"/>
<feature type="binding site" evidence="13">
    <location>
        <position position="725"/>
    </location>
    <ligand>
        <name>ATP</name>
        <dbReference type="ChEBI" id="CHEBI:30616"/>
    </ligand>
</feature>
<evidence type="ECO:0000313" key="18">
    <source>
        <dbReference type="EnsemblPlants" id="Pp3c19_8640V3.1"/>
    </source>
</evidence>
<dbReference type="InterPro" id="IPR008250">
    <property type="entry name" value="ATPase_P-typ_transduc_dom_A_sf"/>
</dbReference>
<evidence type="ECO:0000256" key="14">
    <source>
        <dbReference type="PIRSR" id="PIRSR606539-3"/>
    </source>
</evidence>
<dbReference type="SFLD" id="SFLDG00002">
    <property type="entry name" value="C1.7:_P-type_atpase_like"/>
    <property type="match status" value="1"/>
</dbReference>
<reference evidence="17 19" key="1">
    <citation type="journal article" date="2008" name="Science">
        <title>The Physcomitrella genome reveals evolutionary insights into the conquest of land by plants.</title>
        <authorList>
            <person name="Rensing S."/>
            <person name="Lang D."/>
            <person name="Zimmer A."/>
            <person name="Terry A."/>
            <person name="Salamov A."/>
            <person name="Shapiro H."/>
            <person name="Nishiyama T."/>
            <person name="Perroud P.-F."/>
            <person name="Lindquist E."/>
            <person name="Kamisugi Y."/>
            <person name="Tanahashi T."/>
            <person name="Sakakibara K."/>
            <person name="Fujita T."/>
            <person name="Oishi K."/>
            <person name="Shin-I T."/>
            <person name="Kuroki Y."/>
            <person name="Toyoda A."/>
            <person name="Suzuki Y."/>
            <person name="Hashimoto A."/>
            <person name="Yamaguchi K."/>
            <person name="Sugano A."/>
            <person name="Kohara Y."/>
            <person name="Fujiyama A."/>
            <person name="Anterola A."/>
            <person name="Aoki S."/>
            <person name="Ashton N."/>
            <person name="Barbazuk W.B."/>
            <person name="Barker E."/>
            <person name="Bennetzen J."/>
            <person name="Bezanilla M."/>
            <person name="Blankenship R."/>
            <person name="Cho S.H."/>
            <person name="Dutcher S."/>
            <person name="Estelle M."/>
            <person name="Fawcett J.A."/>
            <person name="Gundlach H."/>
            <person name="Hanada K."/>
            <person name="Heyl A."/>
            <person name="Hicks K.A."/>
            <person name="Hugh J."/>
            <person name="Lohr M."/>
            <person name="Mayer K."/>
            <person name="Melkozernov A."/>
            <person name="Murata T."/>
            <person name="Nelson D."/>
            <person name="Pils B."/>
            <person name="Prigge M."/>
            <person name="Reiss B."/>
            <person name="Renner T."/>
            <person name="Rombauts S."/>
            <person name="Rushton P."/>
            <person name="Sanderfoot A."/>
            <person name="Schween G."/>
            <person name="Shiu S.-H."/>
            <person name="Stueber K."/>
            <person name="Theodoulou F.L."/>
            <person name="Tu H."/>
            <person name="Van de Peer Y."/>
            <person name="Verrier P.J."/>
            <person name="Waters E."/>
            <person name="Wood A."/>
            <person name="Yang L."/>
            <person name="Cove D."/>
            <person name="Cuming A."/>
            <person name="Hasebe M."/>
            <person name="Lucas S."/>
            <person name="Mishler D.B."/>
            <person name="Reski R."/>
            <person name="Grigoriev I."/>
            <person name="Quatrano R.S."/>
            <person name="Boore J.L."/>
        </authorList>
    </citation>
    <scope>NUCLEOTIDE SEQUENCE [LARGE SCALE GENOMIC DNA]</scope>
    <source>
        <strain evidence="18 19">cv. Gransden 2004</strain>
    </source>
</reference>
<dbReference type="PANTHER" id="PTHR24092:SF189">
    <property type="entry name" value="PHOSPHOLIPID-TRANSPORTING ATPASE"/>
    <property type="match status" value="1"/>
</dbReference>
<keyword evidence="5 13" id="KW-0547">Nucleotide-binding</keyword>
<dbReference type="GO" id="GO:0005886">
    <property type="term" value="C:plasma membrane"/>
    <property type="evidence" value="ECO:0000318"/>
    <property type="project" value="GO_Central"/>
</dbReference>
<dbReference type="InterPro" id="IPR044492">
    <property type="entry name" value="P_typ_ATPase_HD_dom"/>
</dbReference>
<feature type="binding site" evidence="14">
    <location>
        <position position="919"/>
    </location>
    <ligand>
        <name>Mg(2+)</name>
        <dbReference type="ChEBI" id="CHEBI:18420"/>
    </ligand>
</feature>
<protein>
    <recommendedName>
        <fullName evidence="15">Phospholipid-transporting ATPase</fullName>
        <ecNumber evidence="15">7.6.2.1</ecNumber>
    </recommendedName>
</protein>
<keyword evidence="19" id="KW-1185">Reference proteome</keyword>
<comment type="catalytic activity">
    <reaction evidence="11 15">
        <text>ATP + H2O + phospholipidSide 1 = ADP + phosphate + phospholipidSide 2.</text>
        <dbReference type="EC" id="7.6.2.1"/>
    </reaction>
</comment>
<dbReference type="InterPro" id="IPR036412">
    <property type="entry name" value="HAD-like_sf"/>
</dbReference>
<dbReference type="PRINTS" id="PR00119">
    <property type="entry name" value="CATATPASE"/>
</dbReference>
<comment type="similarity">
    <text evidence="2 15">Belongs to the cation transport ATPase (P-type) (TC 3.A.3) family. Type IV subfamily.</text>
</comment>
<feature type="transmembrane region" description="Helical" evidence="15">
    <location>
        <begin position="334"/>
        <end position="355"/>
    </location>
</feature>
<organism evidence="17">
    <name type="scientific">Physcomitrium patens</name>
    <name type="common">Spreading-leaved earth moss</name>
    <name type="synonym">Physcomitrella patens</name>
    <dbReference type="NCBI Taxonomy" id="3218"/>
    <lineage>
        <taxon>Eukaryota</taxon>
        <taxon>Viridiplantae</taxon>
        <taxon>Streptophyta</taxon>
        <taxon>Embryophyta</taxon>
        <taxon>Bryophyta</taxon>
        <taxon>Bryophytina</taxon>
        <taxon>Bryopsida</taxon>
        <taxon>Funariidae</taxon>
        <taxon>Funariales</taxon>
        <taxon>Funariaceae</taxon>
        <taxon>Physcomitrium</taxon>
    </lineage>
</organism>
<evidence type="ECO:0000256" key="7">
    <source>
        <dbReference type="ARBA" id="ARBA00022842"/>
    </source>
</evidence>
<dbReference type="FunFam" id="3.40.1110.10:FF:000029">
    <property type="entry name" value="Phospholipid-transporting ATPase"/>
    <property type="match status" value="1"/>
</dbReference>
<feature type="transmembrane region" description="Helical" evidence="15">
    <location>
        <begin position="1016"/>
        <end position="1039"/>
    </location>
</feature>
<evidence type="ECO:0000256" key="2">
    <source>
        <dbReference type="ARBA" id="ARBA00008109"/>
    </source>
</evidence>
<dbReference type="GO" id="GO:0140326">
    <property type="term" value="F:ATPase-coupled intramembrane lipid transporter activity"/>
    <property type="evidence" value="ECO:0000318"/>
    <property type="project" value="GO_Central"/>
</dbReference>
<evidence type="ECO:0000256" key="3">
    <source>
        <dbReference type="ARBA" id="ARBA00022692"/>
    </source>
</evidence>
<feature type="binding site" evidence="13">
    <location>
        <position position="539"/>
    </location>
    <ligand>
        <name>ATP</name>
        <dbReference type="ChEBI" id="CHEBI:30616"/>
    </ligand>
</feature>
<feature type="binding site" evidence="13">
    <location>
        <position position="586"/>
    </location>
    <ligand>
        <name>ATP</name>
        <dbReference type="ChEBI" id="CHEBI:30616"/>
    </ligand>
</feature>
<sequence>MCSLKFKGKGGGFVNFKLRLQAWRMNRVFYTVTVLISTPSMRALFEQYRRAAYWYFTAMAVLSLLPFSPYNTVSIWLPLAFVLTLGIVRELWEDLRRGQGDQEVNNRPTLVHTGNGQFEEKRWKLLRVGDVVKVIDGEYFPADLLLLSSTGPEVTCYIDTKNLDGETNLKVRHALECTCTIGQKNGESVLGEFWATVRCDGPNASLYNFAGLMELPDGQVYPIGPPQILLRDSILQNTGSVYGVVIYTGHDTKVMRNSTPPPSKRSRVDCTLDKLIIAMFAILVALCITTGVTMVIQTKQEGSNAWYLQPGLSNPYFDPKNAATTGIVSSVNGLVLYGYLIPISLYVSLEVVRVLQALVMMVDIQMYDSATDKRFRIRSTSLNEELGQVDTILSDKTGTLTCNQMDFFKCSIAGVSYGKGATEVEASISRLGLSIGERVTQSCRRDVVEHSTTSNIHYRDTDHSVASTSEIEGPTHNPYKEEGFNFYDSRILAGNWVREKGRKEIQFFFRILALCHTAIPDGTPENPASMRYRAESPDEAALVVAAKQFGFYFYNRTPTTIYLRETHEPGAEPVNVKYQILNVLEFSSVRKRMSVIVRFPDGILLLLSKGADSVILERLDPQNQGFVSETIKHLKDYSKVGLRTLLIAYKVIQEHEYQTWQVRFAEAKATLGREREIRTDEVAEEIERGLTIVGGTGVEDKLQAGVPETIHRLACAGLKIWVLTGDKVETAINIGYACRLLRHGMENLIISLESNETFTIKENSERNHLSRDDASKALKDLVARKITDALELVTVSNSNPRMAETGDLEARSGNPNSCRGSQMTKFSPISQVDKFGWAECLKAVDETSPDTQVEYALTIDGQSLVFIMADVDLRDQFLRVCMSCASVLCCRVSPRQKAQVTKLVCKGLEKSRLCLAIGDGANDVGMIQAANVGVGIIGVEGAQAAMTADYAIGQFRFLERLLLVHGHWCYRRVSVMIQYFFYKVSLLGWISFYSNIEAHFSGQPLFNDWYASFYNPVFTALPIMVVAVIDQDVTAAQSLKYPELYRAGQRSELFNIKTSCLWLLNSWYCSMIIFFFPVLMLGPCAFRSDGQVGAHQDFGQAMFTGIILVPNLQVFLSIQYFTWIHHIAIWGSILSWYLFILVFGSLPPKLSTVAYKEFSEVLAPAISYWLLQLLVVIASLLPDFACRSYKWIFQPTNCQIVLELARLQVAADQRPDHHLL</sequence>
<dbReference type="InParanoid" id="A0A2K1IXS1"/>
<feature type="binding site" evidence="13">
    <location>
        <position position="395"/>
    </location>
    <ligand>
        <name>ATP</name>
        <dbReference type="ChEBI" id="CHEBI:30616"/>
    </ligand>
</feature>
<feature type="transmembrane region" description="Helical" evidence="15">
    <location>
        <begin position="275"/>
        <end position="296"/>
    </location>
</feature>
<dbReference type="Gramene" id="Pp3c19_8640V3.1">
    <property type="protein sequence ID" value="Pp3c19_8640V3.1"/>
    <property type="gene ID" value="Pp3c19_8640"/>
</dbReference>
<dbReference type="AlphaFoldDB" id="A0A2K1IXS1"/>
<dbReference type="Gene3D" id="2.70.150.10">
    <property type="entry name" value="Calcium-transporting ATPase, cytoplasmic transduction domain A"/>
    <property type="match status" value="1"/>
</dbReference>
<feature type="transmembrane region" description="Helical" evidence="15">
    <location>
        <begin position="1127"/>
        <end position="1146"/>
    </location>
</feature>
<feature type="transmembrane region" description="Helical" evidence="15">
    <location>
        <begin position="980"/>
        <end position="996"/>
    </location>
</feature>
<feature type="binding site" evidence="13">
    <location>
        <position position="396"/>
    </location>
    <ligand>
        <name>ATP</name>
        <dbReference type="ChEBI" id="CHEBI:30616"/>
    </ligand>
</feature>
<evidence type="ECO:0000259" key="16">
    <source>
        <dbReference type="Pfam" id="PF16212"/>
    </source>
</evidence>
<comment type="subcellular location">
    <subcellularLocation>
        <location evidence="1 15">Membrane</location>
        <topology evidence="1 15">Multi-pass membrane protein</topology>
    </subcellularLocation>
</comment>
<feature type="transmembrane region" description="Helical" evidence="15">
    <location>
        <begin position="52"/>
        <end position="69"/>
    </location>
</feature>
<feature type="binding site" evidence="13">
    <location>
        <position position="397"/>
    </location>
    <ligand>
        <name>ATP</name>
        <dbReference type="ChEBI" id="CHEBI:30616"/>
    </ligand>
</feature>
<dbReference type="GO" id="GO:0016887">
    <property type="term" value="F:ATP hydrolysis activity"/>
    <property type="evidence" value="ECO:0007669"/>
    <property type="project" value="InterPro"/>
</dbReference>
<gene>
    <name evidence="17" type="ORF">PHYPA_023884</name>
</gene>
<dbReference type="InterPro" id="IPR023298">
    <property type="entry name" value="ATPase_P-typ_TM_dom_sf"/>
</dbReference>
<dbReference type="InterPro" id="IPR023299">
    <property type="entry name" value="ATPase_P-typ_cyto_dom_N"/>
</dbReference>
<feature type="binding site" evidence="13">
    <location>
        <position position="724"/>
    </location>
    <ligand>
        <name>ATP</name>
        <dbReference type="ChEBI" id="CHEBI:30616"/>
    </ligand>
</feature>
<keyword evidence="7 14" id="KW-0460">Magnesium</keyword>
<dbReference type="SFLD" id="SFLDS00003">
    <property type="entry name" value="Haloacid_Dehalogenase"/>
    <property type="match status" value="1"/>
</dbReference>
<evidence type="ECO:0000256" key="15">
    <source>
        <dbReference type="RuleBase" id="RU362033"/>
    </source>
</evidence>
<feature type="domain" description="P-type ATPase C-terminal" evidence="16">
    <location>
        <begin position="945"/>
        <end position="1196"/>
    </location>
</feature>